<proteinExistence type="inferred from homology"/>
<feature type="transmembrane region" description="Helical" evidence="6">
    <location>
        <begin position="153"/>
        <end position="174"/>
    </location>
</feature>
<evidence type="ECO:0000256" key="5">
    <source>
        <dbReference type="ARBA" id="ARBA00023136"/>
    </source>
</evidence>
<name>A0A8J5CLU1_CHIOP</name>
<evidence type="ECO:0000256" key="6">
    <source>
        <dbReference type="SAM" id="Phobius"/>
    </source>
</evidence>
<dbReference type="PANTHER" id="PTHR22779">
    <property type="entry name" value="SD17342P"/>
    <property type="match status" value="1"/>
</dbReference>
<dbReference type="GO" id="GO:0016020">
    <property type="term" value="C:membrane"/>
    <property type="evidence" value="ECO:0007669"/>
    <property type="project" value="UniProtKB-SubCell"/>
</dbReference>
<dbReference type="PANTHER" id="PTHR22779:SF6">
    <property type="entry name" value="SD17342P"/>
    <property type="match status" value="1"/>
</dbReference>
<feature type="signal peptide" evidence="7">
    <location>
        <begin position="1"/>
        <end position="16"/>
    </location>
</feature>
<reference evidence="8" key="1">
    <citation type="submission" date="2020-07" db="EMBL/GenBank/DDBJ databases">
        <title>The High-quality genome of the commercially important snow crab, Chionoecetes opilio.</title>
        <authorList>
            <person name="Jeong J.-H."/>
            <person name="Ryu S."/>
        </authorList>
    </citation>
    <scope>NUCLEOTIDE SEQUENCE</scope>
    <source>
        <strain evidence="8">MADBK_172401_WGS</strain>
        <tissue evidence="8">Digestive gland</tissue>
    </source>
</reference>
<comment type="caution">
    <text evidence="8">The sequence shown here is derived from an EMBL/GenBank/DDBJ whole genome shotgun (WGS) entry which is preliminary data.</text>
</comment>
<organism evidence="8 9">
    <name type="scientific">Chionoecetes opilio</name>
    <name type="common">Atlantic snow crab</name>
    <name type="synonym">Cancer opilio</name>
    <dbReference type="NCBI Taxonomy" id="41210"/>
    <lineage>
        <taxon>Eukaryota</taxon>
        <taxon>Metazoa</taxon>
        <taxon>Ecdysozoa</taxon>
        <taxon>Arthropoda</taxon>
        <taxon>Crustacea</taxon>
        <taxon>Multicrustacea</taxon>
        <taxon>Malacostraca</taxon>
        <taxon>Eumalacostraca</taxon>
        <taxon>Eucarida</taxon>
        <taxon>Decapoda</taxon>
        <taxon>Pleocyemata</taxon>
        <taxon>Brachyura</taxon>
        <taxon>Eubrachyura</taxon>
        <taxon>Majoidea</taxon>
        <taxon>Majidae</taxon>
        <taxon>Chionoecetes</taxon>
    </lineage>
</organism>
<comment type="similarity">
    <text evidence="2">Belongs to the TMEM170 family.</text>
</comment>
<dbReference type="OrthoDB" id="13807at2759"/>
<feature type="chain" id="PRO_5035316435" evidence="7">
    <location>
        <begin position="17"/>
        <end position="215"/>
    </location>
</feature>
<dbReference type="AlphaFoldDB" id="A0A8J5CLU1"/>
<evidence type="ECO:0000256" key="2">
    <source>
        <dbReference type="ARBA" id="ARBA00006325"/>
    </source>
</evidence>
<dbReference type="Pfam" id="PF10190">
    <property type="entry name" value="Tmemb_170"/>
    <property type="match status" value="1"/>
</dbReference>
<dbReference type="InterPro" id="IPR019334">
    <property type="entry name" value="TMEM170A/B/YPR153W-like"/>
</dbReference>
<gene>
    <name evidence="8" type="primary">TMEM170A</name>
    <name evidence="8" type="ORF">GWK47_012432</name>
</gene>
<accession>A0A8J5CLU1</accession>
<sequence length="215" mass="23638">MLLLLWLLNFFQILECLTRTMSPKGWCGSACVAQVGAVILVLGGLGGEVVRQAEAVVAYSTQNQASLYLDDFTNRKLESFSELWQGIFLWGFFSILFIHIVSAIIAFLMLRRHKYGRFSAAVVLLVGMCTTFVMCVATSVVVGFVLYQAKITLQPIQAMMCGIAQTALLILFSLSKCRAPWQVLCHGLSVELHGRSCVMASSVELHGRCCVMASV</sequence>
<protein>
    <submittedName>
        <fullName evidence="8">Transmembrane protein 170A</fullName>
    </submittedName>
</protein>
<keyword evidence="4 6" id="KW-1133">Transmembrane helix</keyword>
<keyword evidence="9" id="KW-1185">Reference proteome</keyword>
<dbReference type="Proteomes" id="UP000770661">
    <property type="component" value="Unassembled WGS sequence"/>
</dbReference>
<comment type="subcellular location">
    <subcellularLocation>
        <location evidence="1">Membrane</location>
        <topology evidence="1">Multi-pass membrane protein</topology>
    </subcellularLocation>
</comment>
<evidence type="ECO:0000313" key="9">
    <source>
        <dbReference type="Proteomes" id="UP000770661"/>
    </source>
</evidence>
<keyword evidence="5 6" id="KW-0472">Membrane</keyword>
<feature type="transmembrane region" description="Helical" evidence="6">
    <location>
        <begin position="87"/>
        <end position="110"/>
    </location>
</feature>
<dbReference type="EMBL" id="JACEEZ010019893">
    <property type="protein sequence ID" value="KAG0715231.1"/>
    <property type="molecule type" value="Genomic_DNA"/>
</dbReference>
<keyword evidence="3 6" id="KW-0812">Transmembrane</keyword>
<evidence type="ECO:0000256" key="3">
    <source>
        <dbReference type="ARBA" id="ARBA00022692"/>
    </source>
</evidence>
<evidence type="ECO:0000313" key="8">
    <source>
        <dbReference type="EMBL" id="KAG0715231.1"/>
    </source>
</evidence>
<evidence type="ECO:0000256" key="1">
    <source>
        <dbReference type="ARBA" id="ARBA00004141"/>
    </source>
</evidence>
<keyword evidence="7" id="KW-0732">Signal</keyword>
<feature type="transmembrane region" description="Helical" evidence="6">
    <location>
        <begin position="122"/>
        <end position="147"/>
    </location>
</feature>
<evidence type="ECO:0000256" key="4">
    <source>
        <dbReference type="ARBA" id="ARBA00022989"/>
    </source>
</evidence>
<evidence type="ECO:0000256" key="7">
    <source>
        <dbReference type="SAM" id="SignalP"/>
    </source>
</evidence>